<keyword evidence="7 9" id="KW-0408">Iron</keyword>
<dbReference type="GO" id="GO:0004497">
    <property type="term" value="F:monooxygenase activity"/>
    <property type="evidence" value="ECO:0007669"/>
    <property type="project" value="UniProtKB-KW"/>
</dbReference>
<dbReference type="Proteomes" id="UP001231189">
    <property type="component" value="Unassembled WGS sequence"/>
</dbReference>
<keyword evidence="2 9" id="KW-0349">Heme</keyword>
<protein>
    <recommendedName>
        <fullName evidence="14">Cytochrome P450 71A1</fullName>
    </recommendedName>
</protein>
<dbReference type="Pfam" id="PF00067">
    <property type="entry name" value="p450"/>
    <property type="match status" value="1"/>
</dbReference>
<dbReference type="CDD" id="cd11072">
    <property type="entry name" value="CYP71-like"/>
    <property type="match status" value="1"/>
</dbReference>
<keyword evidence="5 11" id="KW-1133">Transmembrane helix</keyword>
<dbReference type="FunFam" id="1.10.630.10:FF:000043">
    <property type="entry name" value="Cytochrome P450 99A2"/>
    <property type="match status" value="1"/>
</dbReference>
<organism evidence="12 13">
    <name type="scientific">Lolium multiflorum</name>
    <name type="common">Italian ryegrass</name>
    <name type="synonym">Lolium perenne subsp. multiflorum</name>
    <dbReference type="NCBI Taxonomy" id="4521"/>
    <lineage>
        <taxon>Eukaryota</taxon>
        <taxon>Viridiplantae</taxon>
        <taxon>Streptophyta</taxon>
        <taxon>Embryophyta</taxon>
        <taxon>Tracheophyta</taxon>
        <taxon>Spermatophyta</taxon>
        <taxon>Magnoliopsida</taxon>
        <taxon>Liliopsida</taxon>
        <taxon>Poales</taxon>
        <taxon>Poaceae</taxon>
        <taxon>BOP clade</taxon>
        <taxon>Pooideae</taxon>
        <taxon>Poodae</taxon>
        <taxon>Poeae</taxon>
        <taxon>Poeae Chloroplast Group 2 (Poeae type)</taxon>
        <taxon>Loliodinae</taxon>
        <taxon>Loliinae</taxon>
        <taxon>Lolium</taxon>
    </lineage>
</organism>
<dbReference type="Gene3D" id="1.10.630.10">
    <property type="entry name" value="Cytochrome P450"/>
    <property type="match status" value="1"/>
</dbReference>
<dbReference type="InterPro" id="IPR001128">
    <property type="entry name" value="Cyt_P450"/>
</dbReference>
<comment type="caution">
    <text evidence="12">The sequence shown here is derived from an EMBL/GenBank/DDBJ whole genome shotgun (WGS) entry which is preliminary data.</text>
</comment>
<keyword evidence="13" id="KW-1185">Reference proteome</keyword>
<comment type="cofactor">
    <cofactor evidence="9">
        <name>heme</name>
        <dbReference type="ChEBI" id="CHEBI:30413"/>
    </cofactor>
</comment>
<keyword evidence="11" id="KW-0472">Membrane</keyword>
<dbReference type="GO" id="GO:0020037">
    <property type="term" value="F:heme binding"/>
    <property type="evidence" value="ECO:0007669"/>
    <property type="project" value="InterPro"/>
</dbReference>
<evidence type="ECO:0000313" key="12">
    <source>
        <dbReference type="EMBL" id="KAK1663340.1"/>
    </source>
</evidence>
<evidence type="ECO:0000256" key="5">
    <source>
        <dbReference type="ARBA" id="ARBA00022989"/>
    </source>
</evidence>
<reference evidence="12" key="1">
    <citation type="submission" date="2023-07" db="EMBL/GenBank/DDBJ databases">
        <title>A chromosome-level genome assembly of Lolium multiflorum.</title>
        <authorList>
            <person name="Chen Y."/>
            <person name="Copetti D."/>
            <person name="Kolliker R."/>
            <person name="Studer B."/>
        </authorList>
    </citation>
    <scope>NUCLEOTIDE SEQUENCE</scope>
    <source>
        <strain evidence="12">02402/16</strain>
        <tissue evidence="12">Leaf</tissue>
    </source>
</reference>
<keyword evidence="3 11" id="KW-0812">Transmembrane</keyword>
<accession>A0AAD8WKL0</accession>
<evidence type="ECO:0000256" key="3">
    <source>
        <dbReference type="ARBA" id="ARBA00022692"/>
    </source>
</evidence>
<dbReference type="InterPro" id="IPR002401">
    <property type="entry name" value="Cyt_P450_E_grp-I"/>
</dbReference>
<dbReference type="GO" id="GO:0016705">
    <property type="term" value="F:oxidoreductase activity, acting on paired donors, with incorporation or reduction of molecular oxygen"/>
    <property type="evidence" value="ECO:0007669"/>
    <property type="project" value="InterPro"/>
</dbReference>
<evidence type="ECO:0000256" key="6">
    <source>
        <dbReference type="ARBA" id="ARBA00023002"/>
    </source>
</evidence>
<dbReference type="PROSITE" id="PS00086">
    <property type="entry name" value="CYTOCHROME_P450"/>
    <property type="match status" value="1"/>
</dbReference>
<dbReference type="PANTHER" id="PTHR47955:SF15">
    <property type="entry name" value="CYTOCHROME P450 71A2-LIKE"/>
    <property type="match status" value="1"/>
</dbReference>
<keyword evidence="6 10" id="KW-0560">Oxidoreductase</keyword>
<dbReference type="AlphaFoldDB" id="A0AAD8WKL0"/>
<name>A0AAD8WKL0_LOLMU</name>
<proteinExistence type="inferred from homology"/>
<dbReference type="InterPro" id="IPR017972">
    <property type="entry name" value="Cyt_P450_CS"/>
</dbReference>
<feature type="transmembrane region" description="Helical" evidence="11">
    <location>
        <begin position="12"/>
        <end position="35"/>
    </location>
</feature>
<keyword evidence="4 9" id="KW-0479">Metal-binding</keyword>
<evidence type="ECO:0008006" key="14">
    <source>
        <dbReference type="Google" id="ProtNLM"/>
    </source>
</evidence>
<dbReference type="InterPro" id="IPR036396">
    <property type="entry name" value="Cyt_P450_sf"/>
</dbReference>
<sequence>MHTMDVSSPVAFFHSPLLVPVLTLLVSIFSFLLFFTKKPRPFGSNGGKRLPPSPWGLPILGHLPLLGPLPHRKLRSLAQAHGPVMLLRLGGVPTVVASSAAAAQEVMKTRDLAFASRAPVRMAELLFYGRDMAFAPYGEHWRQARRVCVLHFLSARRVASFRHVRELQAAALLDRVRRVACASRPDGSAVVNLTHELISYTNAVISLATFGDNSGYGIGDGLSEVFADFEELLGMVTVGEFVPWLAWVDTLMGIDAKAARTSRVMDELLERVIADHRQRRLGGGRLVGDAEEDHRDFVDVMLDVSEAGEDAGGVEFDTIAIKAIVMDMFAAGTDTTYTTLVWAMAELINHPDEMRKLQEEIRATVIDSGVNHINEDHLDKLHYLRAVIKETFRMHAPLPLLLPRETLKDTELLGYRIPARMRVVINAWAIGRDAETWEHVEEFMPERFMDGPVEYGVRYDDFRTVPFGGGRRGCPGIGFASLAIELALASLLYHFDWELPAEARASKLDMSELYGLSVRLKATLYLVAKPWSP</sequence>
<gene>
    <name evidence="12" type="ORF">QYE76_051499</name>
</gene>
<dbReference type="SUPFAM" id="SSF48264">
    <property type="entry name" value="Cytochrome P450"/>
    <property type="match status" value="1"/>
</dbReference>
<keyword evidence="8 10" id="KW-0503">Monooxygenase</keyword>
<evidence type="ECO:0000256" key="1">
    <source>
        <dbReference type="ARBA" id="ARBA00010617"/>
    </source>
</evidence>
<evidence type="ECO:0000256" key="7">
    <source>
        <dbReference type="ARBA" id="ARBA00023004"/>
    </source>
</evidence>
<feature type="binding site" description="axial binding residue" evidence="9">
    <location>
        <position position="474"/>
    </location>
    <ligand>
        <name>heme</name>
        <dbReference type="ChEBI" id="CHEBI:30413"/>
    </ligand>
    <ligandPart>
        <name>Fe</name>
        <dbReference type="ChEBI" id="CHEBI:18248"/>
    </ligandPart>
</feature>
<dbReference type="PRINTS" id="PR00385">
    <property type="entry name" value="P450"/>
</dbReference>
<comment type="similarity">
    <text evidence="1 10">Belongs to the cytochrome P450 family.</text>
</comment>
<dbReference type="PANTHER" id="PTHR47955">
    <property type="entry name" value="CYTOCHROME P450 FAMILY 71 PROTEIN"/>
    <property type="match status" value="1"/>
</dbReference>
<dbReference type="PRINTS" id="PR00463">
    <property type="entry name" value="EP450I"/>
</dbReference>
<evidence type="ECO:0000256" key="11">
    <source>
        <dbReference type="SAM" id="Phobius"/>
    </source>
</evidence>
<evidence type="ECO:0000256" key="4">
    <source>
        <dbReference type="ARBA" id="ARBA00022723"/>
    </source>
</evidence>
<evidence type="ECO:0000313" key="13">
    <source>
        <dbReference type="Proteomes" id="UP001231189"/>
    </source>
</evidence>
<evidence type="ECO:0000256" key="8">
    <source>
        <dbReference type="ARBA" id="ARBA00023033"/>
    </source>
</evidence>
<evidence type="ECO:0000256" key="2">
    <source>
        <dbReference type="ARBA" id="ARBA00022617"/>
    </source>
</evidence>
<dbReference type="EMBL" id="JAUUTY010000003">
    <property type="protein sequence ID" value="KAK1663340.1"/>
    <property type="molecule type" value="Genomic_DNA"/>
</dbReference>
<evidence type="ECO:0000256" key="9">
    <source>
        <dbReference type="PIRSR" id="PIRSR602401-1"/>
    </source>
</evidence>
<dbReference type="GO" id="GO:0005506">
    <property type="term" value="F:iron ion binding"/>
    <property type="evidence" value="ECO:0007669"/>
    <property type="project" value="InterPro"/>
</dbReference>
<evidence type="ECO:0000256" key="10">
    <source>
        <dbReference type="RuleBase" id="RU000461"/>
    </source>
</evidence>